<reference evidence="9 10" key="1">
    <citation type="submission" date="2013-08" db="EMBL/GenBank/DDBJ databases">
        <authorList>
            <person name="Weinstock G."/>
            <person name="Sodergren E."/>
            <person name="Wylie T."/>
            <person name="Fulton L."/>
            <person name="Fulton R."/>
            <person name="Fronick C."/>
            <person name="O'Laughlin M."/>
            <person name="Godfrey J."/>
            <person name="Miner T."/>
            <person name="Herter B."/>
            <person name="Appelbaum E."/>
            <person name="Cordes M."/>
            <person name="Lek S."/>
            <person name="Wollam A."/>
            <person name="Pepin K.H."/>
            <person name="Palsikar V.B."/>
            <person name="Mitreva M."/>
            <person name="Wilson R.K."/>
        </authorList>
    </citation>
    <scope>NUCLEOTIDE SEQUENCE [LARGE SCALE GENOMIC DNA]</scope>
    <source>
        <strain evidence="9 10">ATCC 15930</strain>
    </source>
</reference>
<dbReference type="GO" id="GO:0009279">
    <property type="term" value="C:cell outer membrane"/>
    <property type="evidence" value="ECO:0007669"/>
    <property type="project" value="UniProtKB-SubCell"/>
</dbReference>
<keyword evidence="10" id="KW-1185">Reference proteome</keyword>
<dbReference type="eggNOG" id="COG2067">
    <property type="taxonomic scope" value="Bacteria"/>
</dbReference>
<dbReference type="PANTHER" id="PTHR35093:SF8">
    <property type="entry name" value="OUTER MEMBRANE PROTEIN NMB0088-RELATED"/>
    <property type="match status" value="1"/>
</dbReference>
<keyword evidence="3" id="KW-1134">Transmembrane beta strand</keyword>
<feature type="signal peptide" evidence="8">
    <location>
        <begin position="1"/>
        <end position="22"/>
    </location>
</feature>
<dbReference type="PROSITE" id="PS51257">
    <property type="entry name" value="PROKAR_LIPOPROTEIN"/>
    <property type="match status" value="1"/>
</dbReference>
<evidence type="ECO:0000256" key="1">
    <source>
        <dbReference type="ARBA" id="ARBA00004571"/>
    </source>
</evidence>
<dbReference type="SUPFAM" id="SSF56935">
    <property type="entry name" value="Porins"/>
    <property type="match status" value="1"/>
</dbReference>
<dbReference type="HOGENOM" id="CLU_537311_0_0_10"/>
<evidence type="ECO:0000256" key="3">
    <source>
        <dbReference type="ARBA" id="ARBA00022452"/>
    </source>
</evidence>
<evidence type="ECO:0000256" key="7">
    <source>
        <dbReference type="ARBA" id="ARBA00023237"/>
    </source>
</evidence>
<dbReference type="EMBL" id="JNGW01000061">
    <property type="protein sequence ID" value="KDR52511.1"/>
    <property type="molecule type" value="Genomic_DNA"/>
</dbReference>
<dbReference type="RefSeq" id="WP_018967918.1">
    <property type="nucleotide sequence ID" value="NZ_KB899218.1"/>
</dbReference>
<evidence type="ECO:0008006" key="11">
    <source>
        <dbReference type="Google" id="ProtNLM"/>
    </source>
</evidence>
<gene>
    <name evidence="9" type="ORF">HMPREF1991_01394</name>
</gene>
<comment type="similarity">
    <text evidence="2">Belongs to the OmpP1/FadL family.</text>
</comment>
<comment type="subcellular location">
    <subcellularLocation>
        <location evidence="1">Cell outer membrane</location>
        <topology evidence="1">Multi-pass membrane protein</topology>
    </subcellularLocation>
</comment>
<evidence type="ECO:0000313" key="9">
    <source>
        <dbReference type="EMBL" id="KDR52511.1"/>
    </source>
</evidence>
<feature type="chain" id="PRO_5001665562" description="Outer membrane protein beta-barrel domain-containing protein" evidence="8">
    <location>
        <begin position="23"/>
        <end position="513"/>
    </location>
</feature>
<evidence type="ECO:0000256" key="8">
    <source>
        <dbReference type="SAM" id="SignalP"/>
    </source>
</evidence>
<keyword evidence="7" id="KW-0998">Cell outer membrane</keyword>
<dbReference type="PATRIC" id="fig|1122985.7.peg.1452"/>
<organism evidence="9 10">
    <name type="scientific">Hoylesella loescheii DSM 19665 = JCM 12249 = ATCC 15930</name>
    <dbReference type="NCBI Taxonomy" id="1122985"/>
    <lineage>
        <taxon>Bacteria</taxon>
        <taxon>Pseudomonadati</taxon>
        <taxon>Bacteroidota</taxon>
        <taxon>Bacteroidia</taxon>
        <taxon>Bacteroidales</taxon>
        <taxon>Prevotellaceae</taxon>
        <taxon>Hoylesella</taxon>
    </lineage>
</organism>
<dbReference type="Gene3D" id="2.40.160.60">
    <property type="entry name" value="Outer membrane protein transport protein (OMPP1/FadL/TodX)"/>
    <property type="match status" value="1"/>
</dbReference>
<keyword evidence="5 8" id="KW-0732">Signal</keyword>
<comment type="caution">
    <text evidence="9">The sequence shown here is derived from an EMBL/GenBank/DDBJ whole genome shotgun (WGS) entry which is preliminary data.</text>
</comment>
<dbReference type="PANTHER" id="PTHR35093">
    <property type="entry name" value="OUTER MEMBRANE PROTEIN NMB0088-RELATED"/>
    <property type="match status" value="1"/>
</dbReference>
<evidence type="ECO:0000256" key="2">
    <source>
        <dbReference type="ARBA" id="ARBA00008163"/>
    </source>
</evidence>
<evidence type="ECO:0000256" key="6">
    <source>
        <dbReference type="ARBA" id="ARBA00023136"/>
    </source>
</evidence>
<keyword evidence="4" id="KW-0812">Transmembrane</keyword>
<evidence type="ECO:0000256" key="5">
    <source>
        <dbReference type="ARBA" id="ARBA00022729"/>
    </source>
</evidence>
<dbReference type="Proteomes" id="UP000027442">
    <property type="component" value="Unassembled WGS sequence"/>
</dbReference>
<dbReference type="InterPro" id="IPR005017">
    <property type="entry name" value="OMPP1/FadL/TodX"/>
</dbReference>
<proteinExistence type="inferred from homology"/>
<evidence type="ECO:0000313" key="10">
    <source>
        <dbReference type="Proteomes" id="UP000027442"/>
    </source>
</evidence>
<dbReference type="GO" id="GO:0015483">
    <property type="term" value="F:long-chain fatty acid transporting porin activity"/>
    <property type="evidence" value="ECO:0007669"/>
    <property type="project" value="TreeGrafter"/>
</dbReference>
<sequence length="513" mass="55391">MRSLKKASVAAVLAMSCQSLFAGGLLTNTNQNIAFNRNFARDGVIAIDGVYSNPAGIAFLEKGWHLSFNFQNAYQTRTIQSGMAVEAAQSTPFYKPFMLNGGDAEGIKKYVGKASVPILPSFQGAYVGEKWSFQLGVGLIGGGGKATFDEGLGSFERQVALIPAALAQAGLASATPAYSLSSNINGQQYIFGVQMGASYKFNDNLSAYAGMRVNYVYNKYTGSITNITANIAGANENLYGYFGNRASQLNAQAAALKAQAEATADATLKAKLLAGAAQAEGGAKLMTEKQGQVKDKHLECTQTGWGVTPIIGLDFKTGRWNFGTRLEFNTHLNIENNTKVDDTGLFQHGVNTPSDLPGLWTAGAQYSILPNLRAMASYHLYFDKSAKMANDKQKLLGGNTQEFLAGMEWDITPDITISAGGQRTQYSLGDGAYLSDMSFVTSSYSIGFGAQVRLAKNMRLNMAYFWTNYENFDKKYKQTVVTNANPLATVTLDNTDRFTRTNKVLGVGLDIDF</sequence>
<evidence type="ECO:0000256" key="4">
    <source>
        <dbReference type="ARBA" id="ARBA00022692"/>
    </source>
</evidence>
<name>A0A069QRN6_HOYLO</name>
<protein>
    <recommendedName>
        <fullName evidence="11">Outer membrane protein beta-barrel domain-containing protein</fullName>
    </recommendedName>
</protein>
<keyword evidence="6" id="KW-0472">Membrane</keyword>
<dbReference type="AlphaFoldDB" id="A0A069QRN6"/>
<accession>A0A069QRN6</accession>